<feature type="region of interest" description="Disordered" evidence="1">
    <location>
        <begin position="101"/>
        <end position="140"/>
    </location>
</feature>
<dbReference type="AlphaFoldDB" id="A0A8J7L929"/>
<dbReference type="Proteomes" id="UP000632766">
    <property type="component" value="Unassembled WGS sequence"/>
</dbReference>
<sequence length="439" mass="49998">MARIIKNGKIIKFDPSKHRRDARGRFADKPDEPSVTGRRSSKTRGVAKSDIRGLTSKQQARLAIYKAMSPEQRQRLQLITSLNPEQRKRLQELIAKKQQKALEVNQEQSPVTTQALQGKPDKPKKAKRSTSSDRLSADPDHLTIKGNKLVIWEGKPELGKAQGGFKTRTVKNFEYAVEVNGQRVVLNRQTKMYEYLGDRIYGMPSLNPRLASMTPTQLADGLAKYMTRVEAKDTTVPDWLPTFHGKVDKSLLKNGYGKMQQHHIHQWARIPLENIVKDYESGKISLDEAKAQTKAILSRESKKTKSGKFVEDWVLTPADKDQRAFVVLPGGLHDISNKPMYYANHPKGIDVDAPDFKLRSYRLPQYGNSGRDWHSSVFRPGSWLEIYRRETYVLLGELNRRISKGEVTPQEAQSLFMQGLAKVDKANQYRLKYSNNQDG</sequence>
<comment type="caution">
    <text evidence="2">The sequence shown here is derived from an EMBL/GenBank/DDBJ whole genome shotgun (WGS) entry which is preliminary data.</text>
</comment>
<proteinExistence type="predicted"/>
<name>A0A8J7L929_9NOST</name>
<feature type="compositionally biased region" description="Polar residues" evidence="1">
    <location>
        <begin position="105"/>
        <end position="116"/>
    </location>
</feature>
<gene>
    <name evidence="2" type="ORF">I8748_23430</name>
</gene>
<reference evidence="2 3" key="1">
    <citation type="journal article" date="2021" name="Int. J. Syst. Evol. Microbiol.">
        <title>Amazonocrinis nigriterrae gen. nov., sp. nov., Atlanticothrix silvestris gen. nov., sp. nov. and Dendronalium phyllosphericum gen. nov., sp. nov., nostocacean cyanobacteria from Brazilian environments.</title>
        <authorList>
            <person name="Alvarenga D.O."/>
            <person name="Andreote A.P.D."/>
            <person name="Branco L.H.Z."/>
            <person name="Delbaje E."/>
            <person name="Cruz R.B."/>
            <person name="Varani A.M."/>
            <person name="Fiore M.F."/>
        </authorList>
    </citation>
    <scope>NUCLEOTIDE SEQUENCE [LARGE SCALE GENOMIC DNA]</scope>
    <source>
        <strain evidence="2 3">CENA67</strain>
    </source>
</reference>
<feature type="compositionally biased region" description="Basic and acidic residues" evidence="1">
    <location>
        <begin position="23"/>
        <end position="32"/>
    </location>
</feature>
<accession>A0A8J7L929</accession>
<evidence type="ECO:0000256" key="1">
    <source>
        <dbReference type="SAM" id="MobiDB-lite"/>
    </source>
</evidence>
<dbReference type="RefSeq" id="WP_198126897.1">
    <property type="nucleotide sequence ID" value="NZ_JAECZC010000055.1"/>
</dbReference>
<keyword evidence="3" id="KW-1185">Reference proteome</keyword>
<evidence type="ECO:0000313" key="2">
    <source>
        <dbReference type="EMBL" id="MBH8565099.1"/>
    </source>
</evidence>
<dbReference type="EMBL" id="JAECZC010000055">
    <property type="protein sequence ID" value="MBH8565099.1"/>
    <property type="molecule type" value="Genomic_DNA"/>
</dbReference>
<evidence type="ECO:0000313" key="3">
    <source>
        <dbReference type="Proteomes" id="UP000632766"/>
    </source>
</evidence>
<organism evidence="2 3">
    <name type="scientific">Amazonocrinis nigriterrae CENA67</name>
    <dbReference type="NCBI Taxonomy" id="2794033"/>
    <lineage>
        <taxon>Bacteria</taxon>
        <taxon>Bacillati</taxon>
        <taxon>Cyanobacteriota</taxon>
        <taxon>Cyanophyceae</taxon>
        <taxon>Nostocales</taxon>
        <taxon>Nostocaceae</taxon>
        <taxon>Amazonocrinis</taxon>
        <taxon>Amazonocrinis nigriterrae</taxon>
    </lineage>
</organism>
<feature type="region of interest" description="Disordered" evidence="1">
    <location>
        <begin position="13"/>
        <end position="53"/>
    </location>
</feature>
<protein>
    <submittedName>
        <fullName evidence="2">Uncharacterized protein</fullName>
    </submittedName>
</protein>